<dbReference type="Proteomes" id="UP001231915">
    <property type="component" value="Unassembled WGS sequence"/>
</dbReference>
<dbReference type="EMBL" id="JASJUT010000010">
    <property type="protein sequence ID" value="MDK2597435.1"/>
    <property type="molecule type" value="Genomic_DNA"/>
</dbReference>
<evidence type="ECO:0000259" key="1">
    <source>
        <dbReference type="Pfam" id="PF07978"/>
    </source>
</evidence>
<evidence type="ECO:0000313" key="2">
    <source>
        <dbReference type="EMBL" id="MDK2597435.1"/>
    </source>
</evidence>
<comment type="caution">
    <text evidence="2">The sequence shown here is derived from an EMBL/GenBank/DDBJ whole genome shotgun (WGS) entry which is preliminary data.</text>
</comment>
<dbReference type="Pfam" id="PF07978">
    <property type="entry name" value="NIPSNAP"/>
    <property type="match status" value="1"/>
</dbReference>
<organism evidence="2 3">
    <name type="scientific">Pseudoalteromonas obscura</name>
    <dbReference type="NCBI Taxonomy" id="3048491"/>
    <lineage>
        <taxon>Bacteria</taxon>
        <taxon>Pseudomonadati</taxon>
        <taxon>Pseudomonadota</taxon>
        <taxon>Gammaproteobacteria</taxon>
        <taxon>Alteromonadales</taxon>
        <taxon>Pseudoalteromonadaceae</taxon>
        <taxon>Pseudoalteromonas</taxon>
    </lineage>
</organism>
<proteinExistence type="predicted"/>
<dbReference type="InterPro" id="IPR011008">
    <property type="entry name" value="Dimeric_a/b-barrel"/>
</dbReference>
<evidence type="ECO:0000313" key="3">
    <source>
        <dbReference type="Proteomes" id="UP001231915"/>
    </source>
</evidence>
<sequence length="110" mass="12860">MNMTCFIEYELDPTKLVQFNQYAKNWGAIIPRLGGELIGYFTPYEGDNKRAYGLIAFNSLADYEAYRIRLKADMQAQANFEFAQEEKFILHEKRYFLNGVVETLKLTEVL</sequence>
<name>A0ABT7EQU7_9GAMM</name>
<dbReference type="SUPFAM" id="SSF54909">
    <property type="entry name" value="Dimeric alpha+beta barrel"/>
    <property type="match status" value="1"/>
</dbReference>
<keyword evidence="3" id="KW-1185">Reference proteome</keyword>
<dbReference type="Gene3D" id="3.30.70.100">
    <property type="match status" value="1"/>
</dbReference>
<reference evidence="2 3" key="1">
    <citation type="submission" date="2023-05" db="EMBL/GenBank/DDBJ databases">
        <title>Pseudoalteromonas ardens sp. nov., Pseudoalteromonas obscura sp. nov., and Pseudoalteromonas umbrosa sp. nov., isolated from the coral Montipora capitata.</title>
        <authorList>
            <person name="Thomas E.M."/>
            <person name="Smith E.M."/>
            <person name="Papke E."/>
            <person name="Shlafstein M.D."/>
            <person name="Oline D.K."/>
            <person name="Videau P."/>
            <person name="Saw J.H."/>
            <person name="Strangman W.K."/>
            <person name="Ushijima B."/>
        </authorList>
    </citation>
    <scope>NUCLEOTIDE SEQUENCE [LARGE SCALE GENOMIC DNA]</scope>
    <source>
        <strain evidence="2 3">P94</strain>
    </source>
</reference>
<protein>
    <submittedName>
        <fullName evidence="2">NIPSNAP family protein</fullName>
    </submittedName>
</protein>
<gene>
    <name evidence="2" type="ORF">QNM18_20460</name>
</gene>
<accession>A0ABT7EQU7</accession>
<dbReference type="InterPro" id="IPR012577">
    <property type="entry name" value="NIPSNAP"/>
</dbReference>
<feature type="domain" description="NIPSNAP" evidence="1">
    <location>
        <begin position="6"/>
        <end position="97"/>
    </location>
</feature>
<dbReference type="RefSeq" id="WP_284138300.1">
    <property type="nucleotide sequence ID" value="NZ_JASJUT010000010.1"/>
</dbReference>